<reference evidence="1 2" key="1">
    <citation type="submission" date="2015-01" db="EMBL/GenBank/DDBJ databases">
        <title>Evolution of Trichinella species and genotypes.</title>
        <authorList>
            <person name="Korhonen P.K."/>
            <person name="Edoardo P."/>
            <person name="Giuseppe L.R."/>
            <person name="Gasser R.B."/>
        </authorList>
    </citation>
    <scope>NUCLEOTIDE SEQUENCE [LARGE SCALE GENOMIC DNA]</scope>
    <source>
        <strain evidence="1">ISS470</strain>
    </source>
</reference>
<keyword evidence="2" id="KW-1185">Reference proteome</keyword>
<accession>A0A0V1FL65</accession>
<evidence type="ECO:0000313" key="1">
    <source>
        <dbReference type="EMBL" id="KRY86684.1"/>
    </source>
</evidence>
<dbReference type="AlphaFoldDB" id="A0A0V1FL65"/>
<proteinExistence type="predicted"/>
<evidence type="ECO:0000313" key="2">
    <source>
        <dbReference type="Proteomes" id="UP000054995"/>
    </source>
</evidence>
<dbReference type="Proteomes" id="UP000054995">
    <property type="component" value="Unassembled WGS sequence"/>
</dbReference>
<gene>
    <name evidence="1" type="ORF">T4D_15619</name>
</gene>
<comment type="caution">
    <text evidence="1">The sequence shown here is derived from an EMBL/GenBank/DDBJ whole genome shotgun (WGS) entry which is preliminary data.</text>
</comment>
<organism evidence="1 2">
    <name type="scientific">Trichinella pseudospiralis</name>
    <name type="common">Parasitic roundworm</name>
    <dbReference type="NCBI Taxonomy" id="6337"/>
    <lineage>
        <taxon>Eukaryota</taxon>
        <taxon>Metazoa</taxon>
        <taxon>Ecdysozoa</taxon>
        <taxon>Nematoda</taxon>
        <taxon>Enoplea</taxon>
        <taxon>Dorylaimia</taxon>
        <taxon>Trichinellida</taxon>
        <taxon>Trichinellidae</taxon>
        <taxon>Trichinella</taxon>
    </lineage>
</organism>
<sequence>MHRECNSFCHHFLLLIQREFKHDILFVKRLNVDAKVKSNKAEMTTCNNELIECSYQGSCEKTHNDIYSIKEDSILR</sequence>
<protein>
    <submittedName>
        <fullName evidence="1">Uncharacterized protein</fullName>
    </submittedName>
</protein>
<dbReference type="EMBL" id="JYDT01000067">
    <property type="protein sequence ID" value="KRY86684.1"/>
    <property type="molecule type" value="Genomic_DNA"/>
</dbReference>
<name>A0A0V1FL65_TRIPS</name>